<name>A0A8C7BXZ1_NEOVI</name>
<dbReference type="Proteomes" id="UP000694425">
    <property type="component" value="Unplaced"/>
</dbReference>
<reference evidence="1" key="2">
    <citation type="submission" date="2025-09" db="UniProtKB">
        <authorList>
            <consortium name="Ensembl"/>
        </authorList>
    </citation>
    <scope>IDENTIFICATION</scope>
</reference>
<organism evidence="1 2">
    <name type="scientific">Neovison vison</name>
    <name type="common">American mink</name>
    <name type="synonym">Mustela vison</name>
    <dbReference type="NCBI Taxonomy" id="452646"/>
    <lineage>
        <taxon>Eukaryota</taxon>
        <taxon>Metazoa</taxon>
        <taxon>Chordata</taxon>
        <taxon>Craniata</taxon>
        <taxon>Vertebrata</taxon>
        <taxon>Euteleostomi</taxon>
        <taxon>Mammalia</taxon>
        <taxon>Eutheria</taxon>
        <taxon>Laurasiatheria</taxon>
        <taxon>Carnivora</taxon>
        <taxon>Caniformia</taxon>
        <taxon>Musteloidea</taxon>
        <taxon>Mustelidae</taxon>
        <taxon>Mustelinae</taxon>
        <taxon>Neogale</taxon>
    </lineage>
</organism>
<dbReference type="Ensembl" id="ENSNVIT00000029031.1">
    <property type="protein sequence ID" value="ENSNVIP00000025017.1"/>
    <property type="gene ID" value="ENSNVIG00000019378.1"/>
</dbReference>
<sequence length="53" mass="5569">MGTVGMECLSLGDGEAAPLVSSSGCFAPDQPCDLFRQKDKAFVLRVSGEVSFD</sequence>
<proteinExistence type="predicted"/>
<evidence type="ECO:0000313" key="2">
    <source>
        <dbReference type="Proteomes" id="UP000694425"/>
    </source>
</evidence>
<evidence type="ECO:0000313" key="1">
    <source>
        <dbReference type="Ensembl" id="ENSNVIP00000025017.1"/>
    </source>
</evidence>
<protein>
    <submittedName>
        <fullName evidence="1">Uncharacterized protein</fullName>
    </submittedName>
</protein>
<dbReference type="AlphaFoldDB" id="A0A8C7BXZ1"/>
<keyword evidence="2" id="KW-1185">Reference proteome</keyword>
<reference evidence="1" key="1">
    <citation type="submission" date="2025-08" db="UniProtKB">
        <authorList>
            <consortium name="Ensembl"/>
        </authorList>
    </citation>
    <scope>IDENTIFICATION</scope>
</reference>
<accession>A0A8C7BXZ1</accession>